<evidence type="ECO:0000256" key="1">
    <source>
        <dbReference type="ARBA" id="ARBA00022679"/>
    </source>
</evidence>
<dbReference type="GO" id="GO:0016301">
    <property type="term" value="F:kinase activity"/>
    <property type="evidence" value="ECO:0007669"/>
    <property type="project" value="UniProtKB-KW"/>
</dbReference>
<dbReference type="Proteomes" id="UP000548423">
    <property type="component" value="Unassembled WGS sequence"/>
</dbReference>
<dbReference type="PANTHER" id="PTHR10584:SF166">
    <property type="entry name" value="RIBOKINASE"/>
    <property type="match status" value="1"/>
</dbReference>
<keyword evidence="1" id="KW-0808">Transferase</keyword>
<organism evidence="4 5">
    <name type="scientific">Neobacillus niacini</name>
    <dbReference type="NCBI Taxonomy" id="86668"/>
    <lineage>
        <taxon>Bacteria</taxon>
        <taxon>Bacillati</taxon>
        <taxon>Bacillota</taxon>
        <taxon>Bacilli</taxon>
        <taxon>Bacillales</taxon>
        <taxon>Bacillaceae</taxon>
        <taxon>Neobacillus</taxon>
    </lineage>
</organism>
<dbReference type="Gene3D" id="3.40.1190.20">
    <property type="match status" value="1"/>
</dbReference>
<dbReference type="InterPro" id="IPR029056">
    <property type="entry name" value="Ribokinase-like"/>
</dbReference>
<evidence type="ECO:0000313" key="5">
    <source>
        <dbReference type="Proteomes" id="UP000548423"/>
    </source>
</evidence>
<dbReference type="PANTHER" id="PTHR10584">
    <property type="entry name" value="SUGAR KINASE"/>
    <property type="match status" value="1"/>
</dbReference>
<dbReference type="AlphaFoldDB" id="A0A852TAI9"/>
<dbReference type="InterPro" id="IPR011611">
    <property type="entry name" value="PfkB_dom"/>
</dbReference>
<accession>A0A852TAI9</accession>
<keyword evidence="2 4" id="KW-0418">Kinase</keyword>
<dbReference type="Pfam" id="PF00294">
    <property type="entry name" value="PfkB"/>
    <property type="match status" value="1"/>
</dbReference>
<feature type="domain" description="Carbohydrate kinase PfkB" evidence="3">
    <location>
        <begin position="16"/>
        <end position="314"/>
    </location>
</feature>
<reference evidence="5" key="1">
    <citation type="submission" date="2020-07" db="EMBL/GenBank/DDBJ databases">
        <authorList>
            <person name="Partida-Martinez L."/>
            <person name="Huntemann M."/>
            <person name="Clum A."/>
            <person name="Wang J."/>
            <person name="Palaniappan K."/>
            <person name="Ritter S."/>
            <person name="Chen I.-M."/>
            <person name="Stamatis D."/>
            <person name="Reddy T."/>
            <person name="O'Malley R."/>
            <person name="Daum C."/>
            <person name="Shapiro N."/>
            <person name="Ivanova N."/>
            <person name="Kyrpides N."/>
            <person name="Woyke T."/>
        </authorList>
    </citation>
    <scope>NUCLEOTIDE SEQUENCE [LARGE SCALE GENOMIC DNA]</scope>
    <source>
        <strain evidence="5">AT2.8</strain>
    </source>
</reference>
<name>A0A852TAI9_9BACI</name>
<evidence type="ECO:0000313" key="4">
    <source>
        <dbReference type="EMBL" id="NYE05802.1"/>
    </source>
</evidence>
<sequence>MKEGIAFAGTIAVDEIKKIEKYPNKSELTTIRSVARSNGGAVSNCAITLAKMDPNVPIELVALLGDDDKGHFLKERLGNYKSIDMSHVKVVGDTPFTDVIQDQDDHTRTFFTYRGNSRFFDENTIDFNRLNAKILHIAYILLLDSLDQEDSEYGTKMAKVLKQAQDNGIKTSIDIVSENSNRYEKLVPPCLKYTNYCVINELEAGKSVGISLRDASGELITANINKVLYKLKESGVKDWIVIHTPEGSFGFDGTTIYSIPSLRLERHWIKGTVGAGDAYVTGALYGALKGLNLQESMKLGTAAAASSLFEEDSTSGIKSYEQLVTMYKEFPKREKIEL</sequence>
<gene>
    <name evidence="4" type="ORF">F4694_002577</name>
</gene>
<evidence type="ECO:0000256" key="2">
    <source>
        <dbReference type="ARBA" id="ARBA00022777"/>
    </source>
</evidence>
<protein>
    <submittedName>
        <fullName evidence="4">Sugar/nucleoside kinase (Ribokinase family)</fullName>
    </submittedName>
</protein>
<proteinExistence type="predicted"/>
<evidence type="ECO:0000259" key="3">
    <source>
        <dbReference type="Pfam" id="PF00294"/>
    </source>
</evidence>
<dbReference type="EMBL" id="JACCBX010000005">
    <property type="protein sequence ID" value="NYE05802.1"/>
    <property type="molecule type" value="Genomic_DNA"/>
</dbReference>
<dbReference type="GO" id="GO:0005829">
    <property type="term" value="C:cytosol"/>
    <property type="evidence" value="ECO:0007669"/>
    <property type="project" value="TreeGrafter"/>
</dbReference>
<comment type="caution">
    <text evidence="4">The sequence shown here is derived from an EMBL/GenBank/DDBJ whole genome shotgun (WGS) entry which is preliminary data.</text>
</comment>
<reference evidence="5" key="2">
    <citation type="submission" date="2020-08" db="EMBL/GenBank/DDBJ databases">
        <title>The Agave Microbiome: Exploring the role of microbial communities in plant adaptations to desert environments.</title>
        <authorList>
            <person name="Partida-Martinez L.P."/>
        </authorList>
    </citation>
    <scope>NUCLEOTIDE SEQUENCE [LARGE SCALE GENOMIC DNA]</scope>
    <source>
        <strain evidence="5">AT2.8</strain>
    </source>
</reference>
<dbReference type="SUPFAM" id="SSF53613">
    <property type="entry name" value="Ribokinase-like"/>
    <property type="match status" value="1"/>
</dbReference>